<dbReference type="OrthoDB" id="7066697at2"/>
<evidence type="ECO:0000313" key="3">
    <source>
        <dbReference type="Proteomes" id="UP000194800"/>
    </source>
</evidence>
<sequence>MALKIDDKIDSILKKQAIDLYLDKLVKHCHGNYPYLKEKVDYHQLKKILNSCLTITKEIGFNQEDTTRFYIDLLILFGIEFIHDPQYRWAKKILDDYQDFTEVTQAEELYFKAIPFLEGAYGKDLSKKNEVFKKLDDYLKSQSTNYVFSKEKSLLDKSAIKNQVITALNGIVQSKFQITESEDFDHLFSFGIDRAQNHLLMNHPTEIATAIILMFIFGSHFDQDPFLSGELIDNTQLAPQTIYDESINFNSIYHRFCHQFPWLPSLIEMNINKQESI</sequence>
<dbReference type="Proteomes" id="UP000194977">
    <property type="component" value="Unassembled WGS sequence"/>
</dbReference>
<organism evidence="1 4">
    <name type="scientific">Gilliamella apicola</name>
    <dbReference type="NCBI Taxonomy" id="1196095"/>
    <lineage>
        <taxon>Bacteria</taxon>
        <taxon>Pseudomonadati</taxon>
        <taxon>Pseudomonadota</taxon>
        <taxon>Gammaproteobacteria</taxon>
        <taxon>Orbales</taxon>
        <taxon>Orbaceae</taxon>
        <taxon>Gilliamella</taxon>
    </lineage>
</organism>
<dbReference type="RefSeq" id="WP_086301716.1">
    <property type="nucleotide sequence ID" value="NZ_MZNE01000002.1"/>
</dbReference>
<gene>
    <name evidence="2" type="ORF">B6C91_09465</name>
    <name evidence="1" type="ORF">B6D08_12980</name>
</gene>
<evidence type="ECO:0000313" key="2">
    <source>
        <dbReference type="EMBL" id="OTQ09364.1"/>
    </source>
</evidence>
<dbReference type="Proteomes" id="UP000194800">
    <property type="component" value="Unassembled WGS sequence"/>
</dbReference>
<dbReference type="EMBL" id="NARP01000046">
    <property type="protein sequence ID" value="OTP97913.1"/>
    <property type="molecule type" value="Genomic_DNA"/>
</dbReference>
<keyword evidence="3" id="KW-1185">Reference proteome</keyword>
<proteinExistence type="predicted"/>
<dbReference type="AlphaFoldDB" id="A0A242NDV4"/>
<protein>
    <submittedName>
        <fullName evidence="1">Uncharacterized protein</fullName>
    </submittedName>
</protein>
<evidence type="ECO:0000313" key="1">
    <source>
        <dbReference type="EMBL" id="OTP97913.1"/>
    </source>
</evidence>
<accession>A0A242NDV4</accession>
<name>A0A242NDV4_9GAMM</name>
<reference evidence="3 4" key="1">
    <citation type="submission" date="2017-03" db="EMBL/GenBank/DDBJ databases">
        <title>Comparative genomics of honeybee gut symbionts reveal geographically distinct and subgroup specific antibiotic resistance.</title>
        <authorList>
            <person name="Ludvigsen J."/>
            <person name="Porcellato D."/>
            <person name="Labee-Lund T.M."/>
            <person name="Amdam G.V."/>
            <person name="Rudi K."/>
        </authorList>
    </citation>
    <scope>NUCLEOTIDE SEQUENCE [LARGE SCALE GENOMIC DNA]</scope>
    <source>
        <strain evidence="1 4">A-7-12</strain>
        <strain evidence="2 3">A-9-12</strain>
    </source>
</reference>
<dbReference type="EMBL" id="NART01000044">
    <property type="protein sequence ID" value="OTQ09364.1"/>
    <property type="molecule type" value="Genomic_DNA"/>
</dbReference>
<evidence type="ECO:0000313" key="4">
    <source>
        <dbReference type="Proteomes" id="UP000194977"/>
    </source>
</evidence>
<comment type="caution">
    <text evidence="1">The sequence shown here is derived from an EMBL/GenBank/DDBJ whole genome shotgun (WGS) entry which is preliminary data.</text>
</comment>